<gene>
    <name evidence="10" type="ORF">ASPVEDRAFT_77576</name>
</gene>
<dbReference type="OrthoDB" id="5423818at2759"/>
<dbReference type="SUPFAM" id="SSF57701">
    <property type="entry name" value="Zn2/Cys6 DNA-binding domain"/>
    <property type="match status" value="1"/>
</dbReference>
<dbReference type="PROSITE" id="PS50048">
    <property type="entry name" value="ZN2_CY6_FUNGAL_2"/>
    <property type="match status" value="1"/>
</dbReference>
<dbReference type="PANTHER" id="PTHR47660">
    <property type="entry name" value="TRANSCRIPTION FACTOR WITH C2H2 AND ZN(2)-CYS(6) DNA BINDING DOMAIN (EUROFUNG)-RELATED-RELATED"/>
    <property type="match status" value="1"/>
</dbReference>
<keyword evidence="11" id="KW-1185">Reference proteome</keyword>
<keyword evidence="2" id="KW-0862">Zinc</keyword>
<dbReference type="VEuPathDB" id="FungiDB:ASPVEDRAFT_77576"/>
<organism evidence="10 11">
    <name type="scientific">Aspergillus versicolor CBS 583.65</name>
    <dbReference type="NCBI Taxonomy" id="1036611"/>
    <lineage>
        <taxon>Eukaryota</taxon>
        <taxon>Fungi</taxon>
        <taxon>Dikarya</taxon>
        <taxon>Ascomycota</taxon>
        <taxon>Pezizomycotina</taxon>
        <taxon>Eurotiomycetes</taxon>
        <taxon>Eurotiomycetidae</taxon>
        <taxon>Eurotiales</taxon>
        <taxon>Aspergillaceae</taxon>
        <taxon>Aspergillus</taxon>
        <taxon>Aspergillus subgen. Nidulantes</taxon>
    </lineage>
</organism>
<dbReference type="Proteomes" id="UP000184073">
    <property type="component" value="Unassembled WGS sequence"/>
</dbReference>
<accession>A0A1L9P2Z7</accession>
<evidence type="ECO:0000313" key="10">
    <source>
        <dbReference type="EMBL" id="OJI95794.1"/>
    </source>
</evidence>
<keyword evidence="5" id="KW-0804">Transcription</keyword>
<name>A0A1L9P2Z7_ASPVE</name>
<dbReference type="RefSeq" id="XP_040661557.1">
    <property type="nucleotide sequence ID" value="XM_040816406.1"/>
</dbReference>
<evidence type="ECO:0000256" key="7">
    <source>
        <dbReference type="PROSITE-ProRule" id="PRU00042"/>
    </source>
</evidence>
<dbReference type="Gene3D" id="4.10.240.10">
    <property type="entry name" value="Zn(2)-C6 fungal-type DNA-binding domain"/>
    <property type="match status" value="1"/>
</dbReference>
<dbReference type="Pfam" id="PF00172">
    <property type="entry name" value="Zn_clus"/>
    <property type="match status" value="1"/>
</dbReference>
<dbReference type="SMART" id="SM00066">
    <property type="entry name" value="GAL4"/>
    <property type="match status" value="1"/>
</dbReference>
<proteinExistence type="predicted"/>
<dbReference type="InterPro" id="IPR013087">
    <property type="entry name" value="Znf_C2H2_type"/>
</dbReference>
<dbReference type="GO" id="GO:0000981">
    <property type="term" value="F:DNA-binding transcription factor activity, RNA polymerase II-specific"/>
    <property type="evidence" value="ECO:0007669"/>
    <property type="project" value="InterPro"/>
</dbReference>
<evidence type="ECO:0000256" key="2">
    <source>
        <dbReference type="ARBA" id="ARBA00022833"/>
    </source>
</evidence>
<dbReference type="GO" id="GO:0003677">
    <property type="term" value="F:DNA binding"/>
    <property type="evidence" value="ECO:0007669"/>
    <property type="project" value="UniProtKB-KW"/>
</dbReference>
<evidence type="ECO:0000259" key="8">
    <source>
        <dbReference type="PROSITE" id="PS50048"/>
    </source>
</evidence>
<keyword evidence="3" id="KW-0805">Transcription regulation</keyword>
<evidence type="ECO:0000256" key="1">
    <source>
        <dbReference type="ARBA" id="ARBA00022723"/>
    </source>
</evidence>
<dbReference type="PROSITE" id="PS50157">
    <property type="entry name" value="ZINC_FINGER_C2H2_2"/>
    <property type="match status" value="1"/>
</dbReference>
<dbReference type="InterPro" id="IPR036864">
    <property type="entry name" value="Zn2-C6_fun-type_DNA-bd_sf"/>
</dbReference>
<reference evidence="11" key="1">
    <citation type="journal article" date="2017" name="Genome Biol.">
        <title>Comparative genomics reveals high biological diversity and specific adaptations in the industrially and medically important fungal genus Aspergillus.</title>
        <authorList>
            <person name="de Vries R.P."/>
            <person name="Riley R."/>
            <person name="Wiebenga A."/>
            <person name="Aguilar-Osorio G."/>
            <person name="Amillis S."/>
            <person name="Uchima C.A."/>
            <person name="Anderluh G."/>
            <person name="Asadollahi M."/>
            <person name="Askin M."/>
            <person name="Barry K."/>
            <person name="Battaglia E."/>
            <person name="Bayram O."/>
            <person name="Benocci T."/>
            <person name="Braus-Stromeyer S.A."/>
            <person name="Caldana C."/>
            <person name="Canovas D."/>
            <person name="Cerqueira G.C."/>
            <person name="Chen F."/>
            <person name="Chen W."/>
            <person name="Choi C."/>
            <person name="Clum A."/>
            <person name="Dos Santos R.A."/>
            <person name="Damasio A.R."/>
            <person name="Diallinas G."/>
            <person name="Emri T."/>
            <person name="Fekete E."/>
            <person name="Flipphi M."/>
            <person name="Freyberg S."/>
            <person name="Gallo A."/>
            <person name="Gournas C."/>
            <person name="Habgood R."/>
            <person name="Hainaut M."/>
            <person name="Harispe M.L."/>
            <person name="Henrissat B."/>
            <person name="Hilden K.S."/>
            <person name="Hope R."/>
            <person name="Hossain A."/>
            <person name="Karabika E."/>
            <person name="Karaffa L."/>
            <person name="Karanyi Z."/>
            <person name="Krasevec N."/>
            <person name="Kuo A."/>
            <person name="Kusch H."/>
            <person name="LaButti K."/>
            <person name="Lagendijk E.L."/>
            <person name="Lapidus A."/>
            <person name="Levasseur A."/>
            <person name="Lindquist E."/>
            <person name="Lipzen A."/>
            <person name="Logrieco A.F."/>
            <person name="MacCabe A."/>
            <person name="Maekelae M.R."/>
            <person name="Malavazi I."/>
            <person name="Melin P."/>
            <person name="Meyer V."/>
            <person name="Mielnichuk N."/>
            <person name="Miskei M."/>
            <person name="Molnar A.P."/>
            <person name="Mule G."/>
            <person name="Ngan C.Y."/>
            <person name="Orejas M."/>
            <person name="Orosz E."/>
            <person name="Ouedraogo J.P."/>
            <person name="Overkamp K.M."/>
            <person name="Park H.-S."/>
            <person name="Perrone G."/>
            <person name="Piumi F."/>
            <person name="Punt P.J."/>
            <person name="Ram A.F."/>
            <person name="Ramon A."/>
            <person name="Rauscher S."/>
            <person name="Record E."/>
            <person name="Riano-Pachon D.M."/>
            <person name="Robert V."/>
            <person name="Roehrig J."/>
            <person name="Ruller R."/>
            <person name="Salamov A."/>
            <person name="Salih N.S."/>
            <person name="Samson R.A."/>
            <person name="Sandor E."/>
            <person name="Sanguinetti M."/>
            <person name="Schuetze T."/>
            <person name="Sepcic K."/>
            <person name="Shelest E."/>
            <person name="Sherlock G."/>
            <person name="Sophianopoulou V."/>
            <person name="Squina F.M."/>
            <person name="Sun H."/>
            <person name="Susca A."/>
            <person name="Todd R.B."/>
            <person name="Tsang A."/>
            <person name="Unkles S.E."/>
            <person name="van de Wiele N."/>
            <person name="van Rossen-Uffink D."/>
            <person name="Oliveira J.V."/>
            <person name="Vesth T.C."/>
            <person name="Visser J."/>
            <person name="Yu J.-H."/>
            <person name="Zhou M."/>
            <person name="Andersen M.R."/>
            <person name="Archer D.B."/>
            <person name="Baker S.E."/>
            <person name="Benoit I."/>
            <person name="Brakhage A.A."/>
            <person name="Braus G.H."/>
            <person name="Fischer R."/>
            <person name="Frisvad J.C."/>
            <person name="Goldman G.H."/>
            <person name="Houbraken J."/>
            <person name="Oakley B."/>
            <person name="Pocsi I."/>
            <person name="Scazzocchio C."/>
            <person name="Seiboth B."/>
            <person name="vanKuyk P.A."/>
            <person name="Wortman J."/>
            <person name="Dyer P.S."/>
            <person name="Grigoriev I.V."/>
        </authorList>
    </citation>
    <scope>NUCLEOTIDE SEQUENCE [LARGE SCALE GENOMIC DNA]</scope>
    <source>
        <strain evidence="11">CBS 583.65</strain>
    </source>
</reference>
<dbReference type="STRING" id="1036611.A0A1L9P2Z7"/>
<evidence type="ECO:0000256" key="3">
    <source>
        <dbReference type="ARBA" id="ARBA00023015"/>
    </source>
</evidence>
<dbReference type="InterPro" id="IPR001138">
    <property type="entry name" value="Zn2Cys6_DnaBD"/>
</dbReference>
<keyword evidence="7" id="KW-0863">Zinc-finger</keyword>
<keyword evidence="1" id="KW-0479">Metal-binding</keyword>
<dbReference type="PANTHER" id="PTHR47660:SF3">
    <property type="entry name" value="FINGER DOMAIN PROTEIN, PUTATIVE (AFU_ORTHOLOGUE AFUA_4G03310)-RELATED"/>
    <property type="match status" value="1"/>
</dbReference>
<evidence type="ECO:0000256" key="6">
    <source>
        <dbReference type="ARBA" id="ARBA00023242"/>
    </source>
</evidence>
<dbReference type="GeneID" id="63731917"/>
<dbReference type="GO" id="GO:0008270">
    <property type="term" value="F:zinc ion binding"/>
    <property type="evidence" value="ECO:0007669"/>
    <property type="project" value="UniProtKB-KW"/>
</dbReference>
<dbReference type="CDD" id="cd00067">
    <property type="entry name" value="GAL4"/>
    <property type="match status" value="1"/>
</dbReference>
<evidence type="ECO:0008006" key="12">
    <source>
        <dbReference type="Google" id="ProtNLM"/>
    </source>
</evidence>
<evidence type="ECO:0000256" key="4">
    <source>
        <dbReference type="ARBA" id="ARBA00023125"/>
    </source>
</evidence>
<dbReference type="AlphaFoldDB" id="A0A1L9P2Z7"/>
<sequence length="473" mass="53517">MEQSGLQSFMPDERNPLQCPKCLKKFKRRDLVMRHRRRCLQKNPTTRQKACNACVQAKARCSYSQPICARCAKRGMSCEYAARVSKVTDSANDSDRTAARTTEPGGQLDLWGSDSLPWSLDLADIPLDVISDNHNPALPNADSNLVPPSQHDKQYYDVLGIPDIVVVPNPTFEVDPDLSRSDPSQCLRLLMQYPMLLMKDDFHCPFAHRSLFSEDVPDMTVLAHTPVAICCASGLLSKQSAPFVKRTMNAQRHSIIEAYPDYTCMEQWDALHAMLLYEILDLSPVEEGIRWKQRPRGLVKTSFLARMAREYSEKYVETYDASLLPSPGTWTKWVVAESARRTVFLANIVNFLSKRDSQSKKLSVNYQPLGDELILNMPLPCSQTLWAARTEEEWEQAIATAPKHNDPFSIFMDNEDTSQLSLRSLFSIMSEDDLRVRAQSTAGFGDSDQLRAFIVLCALEQFGQIRHCCTSMS</sequence>
<evidence type="ECO:0000256" key="5">
    <source>
        <dbReference type="ARBA" id="ARBA00023163"/>
    </source>
</evidence>
<feature type="domain" description="Zn(2)-C6 fungal-type" evidence="8">
    <location>
        <begin position="50"/>
        <end position="80"/>
    </location>
</feature>
<feature type="domain" description="C2H2-type" evidence="9">
    <location>
        <begin position="17"/>
        <end position="44"/>
    </location>
</feature>
<evidence type="ECO:0000313" key="11">
    <source>
        <dbReference type="Proteomes" id="UP000184073"/>
    </source>
</evidence>
<evidence type="ECO:0000259" key="9">
    <source>
        <dbReference type="PROSITE" id="PS50157"/>
    </source>
</evidence>
<protein>
    <recommendedName>
        <fullName evidence="12">Zn(2)-C6 fungal-type domain-containing protein</fullName>
    </recommendedName>
</protein>
<keyword evidence="4" id="KW-0238">DNA-binding</keyword>
<dbReference type="EMBL" id="KV878125">
    <property type="protein sequence ID" value="OJI95794.1"/>
    <property type="molecule type" value="Genomic_DNA"/>
</dbReference>
<keyword evidence="6" id="KW-0539">Nucleus</keyword>